<name>A0A078B1P3_STYLE</name>
<dbReference type="SMART" id="SM00327">
    <property type="entry name" value="VWA"/>
    <property type="match status" value="1"/>
</dbReference>
<evidence type="ECO:0000256" key="5">
    <source>
        <dbReference type="SAM" id="SignalP"/>
    </source>
</evidence>
<dbReference type="InterPro" id="IPR036465">
    <property type="entry name" value="vWFA_dom_sf"/>
</dbReference>
<feature type="transmembrane region" description="Helical" evidence="4">
    <location>
        <begin position="652"/>
        <end position="673"/>
    </location>
</feature>
<dbReference type="CDD" id="cd01450">
    <property type="entry name" value="vWFA_subfamily_ECM"/>
    <property type="match status" value="1"/>
</dbReference>
<keyword evidence="4" id="KW-0812">Transmembrane</keyword>
<keyword evidence="2" id="KW-0081">Bacteriolytic enzyme</keyword>
<feature type="signal peptide" evidence="5">
    <location>
        <begin position="1"/>
        <end position="20"/>
    </location>
</feature>
<dbReference type="GO" id="GO:0042742">
    <property type="term" value="P:defense response to bacterium"/>
    <property type="evidence" value="ECO:0007669"/>
    <property type="project" value="UniProtKB-KW"/>
</dbReference>
<dbReference type="InParanoid" id="A0A078B1P3"/>
<dbReference type="InterPro" id="IPR002035">
    <property type="entry name" value="VWF_A"/>
</dbReference>
<dbReference type="EMBL" id="CCKQ01015429">
    <property type="protein sequence ID" value="CDW87242.1"/>
    <property type="molecule type" value="Genomic_DNA"/>
</dbReference>
<evidence type="ECO:0000256" key="1">
    <source>
        <dbReference type="ARBA" id="ARBA00022529"/>
    </source>
</evidence>
<sequence length="701" mass="77675">MKRISLGILILLSLASISLGQTPQECKECAADPCGCTLFKCSKKTQFPADTQDLSKGFGGCQRNDGKLTNIDENCKQIGNRGIILGTGYDLTGESAEGLKTLGLDDKLLAKLSPYFVKQEDPVKFLMTNPVEFSLQEIQAFELIKLAAKVNDLQKAYDDNLFNDSKYGELREVKPKFAELSRGTRTVLFSQDRKYGSPANFNQLWNQALRVDFQSIMGQLNKEGQTSDRSLAEGQILKYCMEKCSESKKVNILFVMDASGSIGRDNFKTQTDFVRNLIQNTKVGEDSYQIGLLLFSNNNQLLSDFSADQAALLTALDKIAYRGGGTYTNAALLEAKRLFTVQSSKRPDSLNIMFVLTDGVPTDTIVDSTISSLKALEVQRYAVGIGSGIDQDVLMLISGDNNQDKSRVYQVTDFNKLKSLINSINVAACSTPQEIESDKKTFGTTLDGQGSQYFQLVEKNVSLIIDVNDLAKPSPPLSADCKPLSASDGETVFYLGDVEVYYSFTYDMPNQFINDGAGGQKDGRISLLINNNKSNITYVALKKRCAGKIGLSLKQEKLESEKCEKGCTLCDEQLQCRVCDAGYELVSGKCNQKLLPAVSKKLAEPTDNNDNQPPPTNSENKTETKTEKESEAAKPEQRAEQSETEPESSKGWLIFLIVALSCACCGFWIFFICRRRRDKEEQHRHDNYLLQKDNQTGQTPQ</sequence>
<dbReference type="InterPro" id="IPR050525">
    <property type="entry name" value="ECM_Assembly_Org"/>
</dbReference>
<organism evidence="7 8">
    <name type="scientific">Stylonychia lemnae</name>
    <name type="common">Ciliate</name>
    <dbReference type="NCBI Taxonomy" id="5949"/>
    <lineage>
        <taxon>Eukaryota</taxon>
        <taxon>Sar</taxon>
        <taxon>Alveolata</taxon>
        <taxon>Ciliophora</taxon>
        <taxon>Intramacronucleata</taxon>
        <taxon>Spirotrichea</taxon>
        <taxon>Stichotrichia</taxon>
        <taxon>Sporadotrichida</taxon>
        <taxon>Oxytrichidae</taxon>
        <taxon>Stylonychinae</taxon>
        <taxon>Stylonychia</taxon>
    </lineage>
</organism>
<evidence type="ECO:0000259" key="6">
    <source>
        <dbReference type="PROSITE" id="PS50234"/>
    </source>
</evidence>
<evidence type="ECO:0000256" key="3">
    <source>
        <dbReference type="SAM" id="MobiDB-lite"/>
    </source>
</evidence>
<dbReference type="Proteomes" id="UP000039865">
    <property type="component" value="Unassembled WGS sequence"/>
</dbReference>
<dbReference type="InterPro" id="IPR023347">
    <property type="entry name" value="Lysozyme_dom_sf"/>
</dbReference>
<keyword evidence="1" id="KW-0929">Antimicrobial</keyword>
<evidence type="ECO:0000256" key="4">
    <source>
        <dbReference type="SAM" id="Phobius"/>
    </source>
</evidence>
<dbReference type="SUPFAM" id="SSF53300">
    <property type="entry name" value="vWA-like"/>
    <property type="match status" value="1"/>
</dbReference>
<dbReference type="PROSITE" id="PS50234">
    <property type="entry name" value="VWFA"/>
    <property type="match status" value="1"/>
</dbReference>
<dbReference type="Gene3D" id="3.40.50.410">
    <property type="entry name" value="von Willebrand factor, type A domain"/>
    <property type="match status" value="1"/>
</dbReference>
<dbReference type="PANTHER" id="PTHR24020">
    <property type="entry name" value="COLLAGEN ALPHA"/>
    <property type="match status" value="1"/>
</dbReference>
<dbReference type="Pfam" id="PF00092">
    <property type="entry name" value="VWA"/>
    <property type="match status" value="1"/>
</dbReference>
<evidence type="ECO:0000313" key="7">
    <source>
        <dbReference type="EMBL" id="CDW87242.1"/>
    </source>
</evidence>
<dbReference type="Pfam" id="PF16754">
    <property type="entry name" value="Pesticin"/>
    <property type="match status" value="1"/>
</dbReference>
<dbReference type="Gene3D" id="1.10.530.40">
    <property type="match status" value="1"/>
</dbReference>
<evidence type="ECO:0000256" key="2">
    <source>
        <dbReference type="ARBA" id="ARBA00022638"/>
    </source>
</evidence>
<dbReference type="PANTHER" id="PTHR24020:SF20">
    <property type="entry name" value="PH DOMAIN-CONTAINING PROTEIN"/>
    <property type="match status" value="1"/>
</dbReference>
<dbReference type="AlphaFoldDB" id="A0A078B1P3"/>
<protein>
    <recommendedName>
        <fullName evidence="6">VWFA domain-containing protein</fullName>
    </recommendedName>
</protein>
<feature type="compositionally biased region" description="Basic and acidic residues" evidence="3">
    <location>
        <begin position="620"/>
        <end position="641"/>
    </location>
</feature>
<keyword evidence="4" id="KW-1133">Transmembrane helix</keyword>
<feature type="region of interest" description="Disordered" evidence="3">
    <location>
        <begin position="602"/>
        <end position="645"/>
    </location>
</feature>
<feature type="domain" description="VWFA" evidence="6">
    <location>
        <begin position="251"/>
        <end position="424"/>
    </location>
</feature>
<accession>A0A078B1P3</accession>
<keyword evidence="4" id="KW-0472">Membrane</keyword>
<dbReference type="GO" id="GO:0003796">
    <property type="term" value="F:lysozyme activity"/>
    <property type="evidence" value="ECO:0007669"/>
    <property type="project" value="InterPro"/>
</dbReference>
<feature type="chain" id="PRO_5001729757" description="VWFA domain-containing protein" evidence="5">
    <location>
        <begin position="21"/>
        <end position="701"/>
    </location>
</feature>
<dbReference type="GO" id="GO:0031640">
    <property type="term" value="P:killing of cells of another organism"/>
    <property type="evidence" value="ECO:0007669"/>
    <property type="project" value="UniProtKB-KW"/>
</dbReference>
<evidence type="ECO:0000313" key="8">
    <source>
        <dbReference type="Proteomes" id="UP000039865"/>
    </source>
</evidence>
<dbReference type="OrthoDB" id="372508at2759"/>
<dbReference type="InterPro" id="IPR031922">
    <property type="entry name" value="Pesticin_C"/>
</dbReference>
<keyword evidence="8" id="KW-1185">Reference proteome</keyword>
<keyword evidence="5" id="KW-0732">Signal</keyword>
<gene>
    <name evidence="7" type="primary">Contig2662.g2854</name>
    <name evidence="7" type="ORF">STYLEM_16345</name>
</gene>
<reference evidence="7 8" key="1">
    <citation type="submission" date="2014-06" db="EMBL/GenBank/DDBJ databases">
        <authorList>
            <person name="Swart Estienne"/>
        </authorList>
    </citation>
    <scope>NUCLEOTIDE SEQUENCE [LARGE SCALE GENOMIC DNA]</scope>
    <source>
        <strain evidence="7 8">130c</strain>
    </source>
</reference>
<proteinExistence type="predicted"/>